<dbReference type="InterPro" id="IPR011051">
    <property type="entry name" value="RmlC_Cupin_sf"/>
</dbReference>
<keyword evidence="2" id="KW-0560">Oxidoreductase</keyword>
<dbReference type="OrthoDB" id="5370773at2759"/>
<accession>A0A6A6A4B8</accession>
<dbReference type="InterPro" id="IPR014710">
    <property type="entry name" value="RmlC-like_jellyroll"/>
</dbReference>
<evidence type="ECO:0000313" key="3">
    <source>
        <dbReference type="Proteomes" id="UP000799771"/>
    </source>
</evidence>
<dbReference type="AlphaFoldDB" id="A0A6A6A4B8"/>
<organism evidence="2 3">
    <name type="scientific">Dothidotthia symphoricarpi CBS 119687</name>
    <dbReference type="NCBI Taxonomy" id="1392245"/>
    <lineage>
        <taxon>Eukaryota</taxon>
        <taxon>Fungi</taxon>
        <taxon>Dikarya</taxon>
        <taxon>Ascomycota</taxon>
        <taxon>Pezizomycotina</taxon>
        <taxon>Dothideomycetes</taxon>
        <taxon>Pleosporomycetidae</taxon>
        <taxon>Pleosporales</taxon>
        <taxon>Dothidotthiaceae</taxon>
        <taxon>Dothidotthia</taxon>
    </lineage>
</organism>
<dbReference type="GO" id="GO:0051213">
    <property type="term" value="F:dioxygenase activity"/>
    <property type="evidence" value="ECO:0007669"/>
    <property type="project" value="UniProtKB-KW"/>
</dbReference>
<evidence type="ECO:0000313" key="2">
    <source>
        <dbReference type="EMBL" id="KAF2126739.1"/>
    </source>
</evidence>
<protein>
    <submittedName>
        <fullName evidence="2">Quercetin 2,3-dioxygenase</fullName>
    </submittedName>
</protein>
<evidence type="ECO:0000256" key="1">
    <source>
        <dbReference type="SAM" id="SignalP"/>
    </source>
</evidence>
<feature type="chain" id="PRO_5025344573" evidence="1">
    <location>
        <begin position="16"/>
        <end position="378"/>
    </location>
</feature>
<sequence length="378" mass="40306">MLVLAISTLLGLAACRPSNPFVSKHGNTTDLIVTTVPTHVRPYIVRAYSIDGLQLGPQVYRFPVTGESSGGAFSIISTAAAQSVNLGVNPHAHLTHYENFYCLRGRAALWASKDDKTSARILTAGDYGAVPHNTTHTFQMLDPFVELTGVIQPGGFEKFFYWASQENYTSAFSAPFDSTMANATTPALSGDVADILISYDVHSTSDFTPPTNFVDGVVELGNSTPAVWHNGANTLAEDAQTPFMVAKGYGPKYLAGNSSTYMIVEPFVTSKQSDGNFTQGTITLSQLGQTSRPTTYTLPNHTALEIVDGLVNVSVDGFKGTFSLVIGDVLFVPGGTAFSFWGAAAYSKVMYVGVGTDTLDSRLIAGGKSWDSAMFPIS</sequence>
<dbReference type="PANTHER" id="PTHR43346:SF1">
    <property type="entry name" value="QUERCETIN 2,3-DIOXYGENASE-RELATED"/>
    <property type="match status" value="1"/>
</dbReference>
<dbReference type="RefSeq" id="XP_033521131.1">
    <property type="nucleotide sequence ID" value="XM_033669749.1"/>
</dbReference>
<dbReference type="Gene3D" id="2.60.120.10">
    <property type="entry name" value="Jelly Rolls"/>
    <property type="match status" value="2"/>
</dbReference>
<keyword evidence="1" id="KW-0732">Signal</keyword>
<feature type="signal peptide" evidence="1">
    <location>
        <begin position="1"/>
        <end position="15"/>
    </location>
</feature>
<dbReference type="InterPro" id="IPR052538">
    <property type="entry name" value="Flavonoid_dioxygenase-like"/>
</dbReference>
<dbReference type="PANTHER" id="PTHR43346">
    <property type="entry name" value="LIGAND BINDING DOMAIN PROTEIN, PUTATIVE (AFU_ORTHOLOGUE AFUA_6G14370)-RELATED"/>
    <property type="match status" value="1"/>
</dbReference>
<dbReference type="Proteomes" id="UP000799771">
    <property type="component" value="Unassembled WGS sequence"/>
</dbReference>
<dbReference type="CDD" id="cd02215">
    <property type="entry name" value="cupin_QDO_N_C"/>
    <property type="match status" value="1"/>
</dbReference>
<name>A0A6A6A4B8_9PLEO</name>
<keyword evidence="3" id="KW-1185">Reference proteome</keyword>
<proteinExistence type="predicted"/>
<dbReference type="EMBL" id="ML977512">
    <property type="protein sequence ID" value="KAF2126739.1"/>
    <property type="molecule type" value="Genomic_DNA"/>
</dbReference>
<gene>
    <name evidence="2" type="ORF">P153DRAFT_377711</name>
</gene>
<dbReference type="GeneID" id="54410181"/>
<reference evidence="2" key="1">
    <citation type="journal article" date="2020" name="Stud. Mycol.">
        <title>101 Dothideomycetes genomes: a test case for predicting lifestyles and emergence of pathogens.</title>
        <authorList>
            <person name="Haridas S."/>
            <person name="Albert R."/>
            <person name="Binder M."/>
            <person name="Bloem J."/>
            <person name="Labutti K."/>
            <person name="Salamov A."/>
            <person name="Andreopoulos B."/>
            <person name="Baker S."/>
            <person name="Barry K."/>
            <person name="Bills G."/>
            <person name="Bluhm B."/>
            <person name="Cannon C."/>
            <person name="Castanera R."/>
            <person name="Culley D."/>
            <person name="Daum C."/>
            <person name="Ezra D."/>
            <person name="Gonzalez J."/>
            <person name="Henrissat B."/>
            <person name="Kuo A."/>
            <person name="Liang C."/>
            <person name="Lipzen A."/>
            <person name="Lutzoni F."/>
            <person name="Magnuson J."/>
            <person name="Mondo S."/>
            <person name="Nolan M."/>
            <person name="Ohm R."/>
            <person name="Pangilinan J."/>
            <person name="Park H.-J."/>
            <person name="Ramirez L."/>
            <person name="Alfaro M."/>
            <person name="Sun H."/>
            <person name="Tritt A."/>
            <person name="Yoshinaga Y."/>
            <person name="Zwiers L.-H."/>
            <person name="Turgeon B."/>
            <person name="Goodwin S."/>
            <person name="Spatafora J."/>
            <person name="Crous P."/>
            <person name="Grigoriev I."/>
        </authorList>
    </citation>
    <scope>NUCLEOTIDE SEQUENCE</scope>
    <source>
        <strain evidence="2">CBS 119687</strain>
    </source>
</reference>
<dbReference type="SUPFAM" id="SSF51182">
    <property type="entry name" value="RmlC-like cupins"/>
    <property type="match status" value="1"/>
</dbReference>
<keyword evidence="2" id="KW-0223">Dioxygenase</keyword>